<reference evidence="2" key="1">
    <citation type="submission" date="2022-10" db="EMBL/GenBank/DDBJ databases">
        <title>Determination and structural analysis of whole genome sequence of Sarocladium strictum F4-1.</title>
        <authorList>
            <person name="Hu L."/>
            <person name="Jiang Y."/>
        </authorList>
    </citation>
    <scope>NUCLEOTIDE SEQUENCE</scope>
    <source>
        <strain evidence="2">F4-1</strain>
    </source>
</reference>
<evidence type="ECO:0000313" key="2">
    <source>
        <dbReference type="EMBL" id="KAK0389274.1"/>
    </source>
</evidence>
<keyword evidence="1" id="KW-0732">Signal</keyword>
<comment type="caution">
    <text evidence="2">The sequence shown here is derived from an EMBL/GenBank/DDBJ whole genome shotgun (WGS) entry which is preliminary data.</text>
</comment>
<dbReference type="Proteomes" id="UP001175261">
    <property type="component" value="Unassembled WGS sequence"/>
</dbReference>
<organism evidence="2 3">
    <name type="scientific">Sarocladium strictum</name>
    <name type="common">Black bundle disease fungus</name>
    <name type="synonym">Acremonium strictum</name>
    <dbReference type="NCBI Taxonomy" id="5046"/>
    <lineage>
        <taxon>Eukaryota</taxon>
        <taxon>Fungi</taxon>
        <taxon>Dikarya</taxon>
        <taxon>Ascomycota</taxon>
        <taxon>Pezizomycotina</taxon>
        <taxon>Sordariomycetes</taxon>
        <taxon>Hypocreomycetidae</taxon>
        <taxon>Hypocreales</taxon>
        <taxon>Sarocladiaceae</taxon>
        <taxon>Sarocladium</taxon>
    </lineage>
</organism>
<proteinExistence type="predicted"/>
<name>A0AA39GMQ6_SARSR</name>
<evidence type="ECO:0000313" key="3">
    <source>
        <dbReference type="Proteomes" id="UP001175261"/>
    </source>
</evidence>
<sequence>MKTSTTFSFLASLAAVSAAQCPAPGTTNSAGDYPGQACALLNGCHYLRGLGLMTSTASATATSTAASTTTATCPPPGQTNAAGDYSCNPAHDYPGEACALIGGCYFLRGLGVMTSSTVSAPAPAATCPPPGQTNAAGEYSCNPAHDYPGQACALIGDCYFLRGLGLLTSTASAPAPHPTCPPAGACNAAGDTSCNPALQYPGQACVLMNGCYFLRGLNGNVTFTVPPPGPKPTSLVPATSKGAPVTTAPSKPTAVVTAGASHLTSFGGLAVIGLVAALL</sequence>
<gene>
    <name evidence="2" type="ORF">NLU13_2849</name>
</gene>
<protein>
    <submittedName>
        <fullName evidence="2">Uncharacterized protein</fullName>
    </submittedName>
</protein>
<feature type="chain" id="PRO_5041370868" evidence="1">
    <location>
        <begin position="20"/>
        <end position="279"/>
    </location>
</feature>
<feature type="signal peptide" evidence="1">
    <location>
        <begin position="1"/>
        <end position="19"/>
    </location>
</feature>
<evidence type="ECO:0000256" key="1">
    <source>
        <dbReference type="SAM" id="SignalP"/>
    </source>
</evidence>
<dbReference type="EMBL" id="JAPDFR010000002">
    <property type="protein sequence ID" value="KAK0389274.1"/>
    <property type="molecule type" value="Genomic_DNA"/>
</dbReference>
<dbReference type="AlphaFoldDB" id="A0AA39GMQ6"/>
<keyword evidence="3" id="KW-1185">Reference proteome</keyword>
<accession>A0AA39GMQ6</accession>